<evidence type="ECO:0000256" key="6">
    <source>
        <dbReference type="ARBA" id="ARBA00022592"/>
    </source>
</evidence>
<dbReference type="EMBL" id="LNQE01000149">
    <property type="protein sequence ID" value="KUG28963.1"/>
    <property type="molecule type" value="Genomic_DNA"/>
</dbReference>
<keyword evidence="6" id="KW-0592">Phosphate transport</keyword>
<dbReference type="FunFam" id="1.20.58.220:FF:000004">
    <property type="entry name" value="Phosphate-specific transport system accessory protein PhoU"/>
    <property type="match status" value="1"/>
</dbReference>
<dbReference type="NCBIfam" id="TIGR02135">
    <property type="entry name" value="phoU_full"/>
    <property type="match status" value="1"/>
</dbReference>
<organism evidence="8">
    <name type="scientific">hydrocarbon metagenome</name>
    <dbReference type="NCBI Taxonomy" id="938273"/>
    <lineage>
        <taxon>unclassified sequences</taxon>
        <taxon>metagenomes</taxon>
        <taxon>ecological metagenomes</taxon>
    </lineage>
</organism>
<dbReference type="InterPro" id="IPR026022">
    <property type="entry name" value="PhoU_dom"/>
</dbReference>
<evidence type="ECO:0000256" key="4">
    <source>
        <dbReference type="ARBA" id="ARBA00022448"/>
    </source>
</evidence>
<accession>A0A0W8G915</accession>
<feature type="domain" description="PhoU" evidence="7">
    <location>
        <begin position="119"/>
        <end position="204"/>
    </location>
</feature>
<dbReference type="GO" id="GO:0030643">
    <property type="term" value="P:intracellular phosphate ion homeostasis"/>
    <property type="evidence" value="ECO:0007669"/>
    <property type="project" value="InterPro"/>
</dbReference>
<evidence type="ECO:0000256" key="1">
    <source>
        <dbReference type="ARBA" id="ARBA00004496"/>
    </source>
</evidence>
<dbReference type="GO" id="GO:0005737">
    <property type="term" value="C:cytoplasm"/>
    <property type="evidence" value="ECO:0007669"/>
    <property type="project" value="UniProtKB-SubCell"/>
</dbReference>
<comment type="similarity">
    <text evidence="2">Belongs to the PhoU family.</text>
</comment>
<dbReference type="InterPro" id="IPR038078">
    <property type="entry name" value="PhoU-like_sf"/>
</dbReference>
<dbReference type="AlphaFoldDB" id="A0A0W8G915"/>
<evidence type="ECO:0000313" key="8">
    <source>
        <dbReference type="EMBL" id="KUG28963.1"/>
    </source>
</evidence>
<reference evidence="8" key="1">
    <citation type="journal article" date="2015" name="Proc. Natl. Acad. Sci. U.S.A.">
        <title>Networks of energetic and metabolic interactions define dynamics in microbial communities.</title>
        <authorList>
            <person name="Embree M."/>
            <person name="Liu J.K."/>
            <person name="Al-Bassam M.M."/>
            <person name="Zengler K."/>
        </authorList>
    </citation>
    <scope>NUCLEOTIDE SEQUENCE</scope>
</reference>
<evidence type="ECO:0000256" key="5">
    <source>
        <dbReference type="ARBA" id="ARBA00022490"/>
    </source>
</evidence>
<dbReference type="PANTHER" id="PTHR42930">
    <property type="entry name" value="PHOSPHATE-SPECIFIC TRANSPORT SYSTEM ACCESSORY PROTEIN PHOU"/>
    <property type="match status" value="1"/>
</dbReference>
<dbReference type="PIRSF" id="PIRSF003107">
    <property type="entry name" value="PhoU"/>
    <property type="match status" value="1"/>
</dbReference>
<dbReference type="GO" id="GO:0045936">
    <property type="term" value="P:negative regulation of phosphate metabolic process"/>
    <property type="evidence" value="ECO:0007669"/>
    <property type="project" value="InterPro"/>
</dbReference>
<keyword evidence="5" id="KW-0963">Cytoplasm</keyword>
<gene>
    <name evidence="8" type="ORF">ASZ90_001143</name>
</gene>
<comment type="caution">
    <text evidence="8">The sequence shown here is derived from an EMBL/GenBank/DDBJ whole genome shotgun (WGS) entry which is preliminary data.</text>
</comment>
<dbReference type="Pfam" id="PF01895">
    <property type="entry name" value="PhoU"/>
    <property type="match status" value="2"/>
</dbReference>
<comment type="subunit">
    <text evidence="3">Homodimer.</text>
</comment>
<dbReference type="InterPro" id="IPR028366">
    <property type="entry name" value="PhoU"/>
</dbReference>
<proteinExistence type="inferred from homology"/>
<comment type="subcellular location">
    <subcellularLocation>
        <location evidence="1">Cytoplasm</location>
    </subcellularLocation>
</comment>
<keyword evidence="4" id="KW-0813">Transport</keyword>
<dbReference type="Gene3D" id="1.20.58.220">
    <property type="entry name" value="Phosphate transport system protein phou homolog 2, domain 2"/>
    <property type="match status" value="1"/>
</dbReference>
<sequence length="219" mass="25154">METALQQELTTLRVNILKMLHLASDAVHMATQAVFDNNAELARQVIDDDRHINSLECLIDSESLRILALHQPVAKDLRFIVGCMRMIVNIERLGDEGANIAERVLILHERPRMEINPALRQLSDMALDLVRKTITSFMELDAELAKEIFDRNMDAMNLNVRIFKDTTDYMIRESRTVERAVQYSFIAHSLKRICDQSANIAESIIFIKEGENYKHKCGQ</sequence>
<dbReference type="PANTHER" id="PTHR42930:SF3">
    <property type="entry name" value="PHOSPHATE-SPECIFIC TRANSPORT SYSTEM ACCESSORY PROTEIN PHOU"/>
    <property type="match status" value="1"/>
</dbReference>
<feature type="domain" description="PhoU" evidence="7">
    <location>
        <begin position="16"/>
        <end position="104"/>
    </location>
</feature>
<evidence type="ECO:0000259" key="7">
    <source>
        <dbReference type="Pfam" id="PF01895"/>
    </source>
</evidence>
<protein>
    <submittedName>
        <fullName evidence="8">Phosphate transport system regulatory protein phou</fullName>
    </submittedName>
</protein>
<name>A0A0W8G915_9ZZZZ</name>
<evidence type="ECO:0000256" key="2">
    <source>
        <dbReference type="ARBA" id="ARBA00008107"/>
    </source>
</evidence>
<dbReference type="SUPFAM" id="SSF109755">
    <property type="entry name" value="PhoU-like"/>
    <property type="match status" value="1"/>
</dbReference>
<evidence type="ECO:0000256" key="3">
    <source>
        <dbReference type="ARBA" id="ARBA00011738"/>
    </source>
</evidence>
<dbReference type="GO" id="GO:0006817">
    <property type="term" value="P:phosphate ion transport"/>
    <property type="evidence" value="ECO:0007669"/>
    <property type="project" value="UniProtKB-KW"/>
</dbReference>